<accession>A0A3B3T1K2</accession>
<reference evidence="2" key="1">
    <citation type="submission" date="2025-08" db="UniProtKB">
        <authorList>
            <consortium name="Ensembl"/>
        </authorList>
    </citation>
    <scope>IDENTIFICATION</scope>
</reference>
<protein>
    <submittedName>
        <fullName evidence="2">Uncharacterized LOC111841527</fullName>
    </submittedName>
</protein>
<dbReference type="PANTHER" id="PTHR31025">
    <property type="entry name" value="SI:CH211-196P9.1-RELATED"/>
    <property type="match status" value="1"/>
</dbReference>
<dbReference type="PANTHER" id="PTHR31025:SF29">
    <property type="entry name" value="SI:CH211-196P9.1"/>
    <property type="match status" value="1"/>
</dbReference>
<dbReference type="AlphaFoldDB" id="A0A3B3T1K2"/>
<organism evidence="2 3">
    <name type="scientific">Paramormyrops kingsleyae</name>
    <dbReference type="NCBI Taxonomy" id="1676925"/>
    <lineage>
        <taxon>Eukaryota</taxon>
        <taxon>Metazoa</taxon>
        <taxon>Chordata</taxon>
        <taxon>Craniata</taxon>
        <taxon>Vertebrata</taxon>
        <taxon>Euteleostomi</taxon>
        <taxon>Actinopterygii</taxon>
        <taxon>Neopterygii</taxon>
        <taxon>Teleostei</taxon>
        <taxon>Osteoglossocephala</taxon>
        <taxon>Osteoglossomorpha</taxon>
        <taxon>Osteoglossiformes</taxon>
        <taxon>Mormyridae</taxon>
        <taxon>Paramormyrops</taxon>
    </lineage>
</organism>
<feature type="region of interest" description="Disordered" evidence="1">
    <location>
        <begin position="1"/>
        <end position="39"/>
    </location>
</feature>
<evidence type="ECO:0000313" key="2">
    <source>
        <dbReference type="Ensembl" id="ENSPKIP00000036550.1"/>
    </source>
</evidence>
<dbReference type="GeneTree" id="ENSGT00940000165263"/>
<dbReference type="Proteomes" id="UP000261540">
    <property type="component" value="Unplaced"/>
</dbReference>
<evidence type="ECO:0000256" key="1">
    <source>
        <dbReference type="SAM" id="MobiDB-lite"/>
    </source>
</evidence>
<proteinExistence type="predicted"/>
<feature type="compositionally biased region" description="Low complexity" evidence="1">
    <location>
        <begin position="1"/>
        <end position="24"/>
    </location>
</feature>
<dbReference type="Ensembl" id="ENSPKIT00000017497.1">
    <property type="protein sequence ID" value="ENSPKIP00000036550.1"/>
    <property type="gene ID" value="ENSPKIG00000015062.1"/>
</dbReference>
<evidence type="ECO:0000313" key="3">
    <source>
        <dbReference type="Proteomes" id="UP000261540"/>
    </source>
</evidence>
<feature type="compositionally biased region" description="Basic and acidic residues" evidence="1">
    <location>
        <begin position="26"/>
        <end position="39"/>
    </location>
</feature>
<reference evidence="2" key="2">
    <citation type="submission" date="2025-09" db="UniProtKB">
        <authorList>
            <consortium name="Ensembl"/>
        </authorList>
    </citation>
    <scope>IDENTIFICATION</scope>
</reference>
<sequence length="353" mass="39171">MLPPGSSSCTDTLSISSRSSSDLDQTPERPAKRSKKLEDPATAAKEVVLAALNHKAGGDAVLADYRSKNTLTSETRRVLVNILVGHMVEMHGRIPTRNQREQYALGIVILFPALRDPYSKKGYEHFYDVDSGTGYLAWRLKTVQRNTSHRAAKGDAASSDLGGPCLKRSINPEEHLDEDAVREAIALLCHTSEEGQIFFKMKETFHHRHGLVHDPDKTMDILKIFPRFLDTKGLVNQDFRLLFNPETANKLLEKWDTVFKPGIIEEAMGLTLTPAVRSLISSAGKQTIGEDHCKWDSNLATLLLLVHLLPPQPGGKRAAKISAADAADRLVVYHKVMMCVNCFCRSHVLSRPS</sequence>
<keyword evidence="3" id="KW-1185">Reference proteome</keyword>
<name>A0A3B3T1K2_9TELE</name>